<dbReference type="AlphaFoldDB" id="A0A098EHF2"/>
<dbReference type="EMBL" id="CCXS01000001">
    <property type="protein sequence ID" value="CEG21734.1"/>
    <property type="molecule type" value="Genomic_DNA"/>
</dbReference>
<dbReference type="SUPFAM" id="SSF54001">
    <property type="entry name" value="Cysteine proteinases"/>
    <property type="match status" value="1"/>
</dbReference>
<dbReference type="RefSeq" id="WP_052650472.1">
    <property type="nucleotide sequence ID" value="NZ_CCXS01000001.1"/>
</dbReference>
<evidence type="ECO:0000313" key="2">
    <source>
        <dbReference type="Proteomes" id="UP000043699"/>
    </source>
</evidence>
<name>A0A098EHF2_9BACL</name>
<dbReference type="Gene3D" id="3.90.1720.10">
    <property type="entry name" value="endopeptidase domain like (from Nostoc punctiforme)"/>
    <property type="match status" value="1"/>
</dbReference>
<evidence type="ECO:0000313" key="1">
    <source>
        <dbReference type="EMBL" id="CEG21734.1"/>
    </source>
</evidence>
<dbReference type="STRING" id="1499687.BN1080_00649"/>
<protein>
    <submittedName>
        <fullName evidence="1">Uncharacterized protein</fullName>
    </submittedName>
</protein>
<proteinExistence type="predicted"/>
<accession>A0A098EHF2</accession>
<keyword evidence="2" id="KW-1185">Reference proteome</keyword>
<reference evidence="1 2" key="1">
    <citation type="submission" date="2014-09" db="EMBL/GenBank/DDBJ databases">
        <authorList>
            <person name="Urmite Genomes Urmite Genomes"/>
        </authorList>
    </citation>
    <scope>NUCLEOTIDE SEQUENCE [LARGE SCALE GENOMIC DNA]</scope>
    <source>
        <strain evidence="1 2">ES2</strain>
    </source>
</reference>
<dbReference type="InterPro" id="IPR038765">
    <property type="entry name" value="Papain-like_cys_pep_sf"/>
</dbReference>
<gene>
    <name evidence="1" type="ORF">BN1080_00649</name>
</gene>
<dbReference type="OrthoDB" id="1645744at2"/>
<organism evidence="1 2">
    <name type="scientific">Planococcus massiliensis</name>
    <dbReference type="NCBI Taxonomy" id="1499687"/>
    <lineage>
        <taxon>Bacteria</taxon>
        <taxon>Bacillati</taxon>
        <taxon>Bacillota</taxon>
        <taxon>Bacilli</taxon>
        <taxon>Bacillales</taxon>
        <taxon>Caryophanaceae</taxon>
        <taxon>Planococcus</taxon>
    </lineage>
</organism>
<sequence length="189" mass="21544">MDVYIIFTDTKTPLSKMIKAYTRHPYSHVSLAFSSDLTEVYSFGRKNADNAFNGGFVKEDMHNHLFQRAHCAIFKCPVDAKGLKAMKNFVFAMEQERDRYKYNVAGLFGVVVKRGFGGENSFFCSQFVAEVLRQGRIEISQKPSRLMMPRDIFCADFLQLAYSGPLSSYPPLVSEQPCKMENTMLMEAL</sequence>
<dbReference type="Proteomes" id="UP000043699">
    <property type="component" value="Unassembled WGS sequence"/>
</dbReference>